<reference evidence="1 2" key="1">
    <citation type="submission" date="2012-12" db="EMBL/GenBank/DDBJ databases">
        <title>Novel taxa of Listeriaceae from agricultural environments in the United States.</title>
        <authorList>
            <person name="den Bakker H.C."/>
            <person name="Allred A."/>
            <person name="Warchocki S."/>
            <person name="Wright E.M."/>
            <person name="Burrell A."/>
            <person name="Nightingale K.K."/>
            <person name="Kephart D."/>
            <person name="Wiedmann M."/>
        </authorList>
    </citation>
    <scope>NUCLEOTIDE SEQUENCE [LARGE SCALE GENOMIC DNA]</scope>
    <source>
        <strain evidence="1 2">FSL S10-1203</strain>
    </source>
</reference>
<dbReference type="Proteomes" id="UP000019241">
    <property type="component" value="Unassembled WGS sequence"/>
</dbReference>
<dbReference type="Pfam" id="PF11313">
    <property type="entry name" value="DUF3116"/>
    <property type="match status" value="1"/>
</dbReference>
<dbReference type="SUPFAM" id="SSF46785">
    <property type="entry name" value="Winged helix' DNA-binding domain"/>
    <property type="match status" value="1"/>
</dbReference>
<protein>
    <submittedName>
        <fullName evidence="1">Uncharacterized protein</fullName>
    </submittedName>
</protein>
<organism evidence="1 2">
    <name type="scientific">Listeria fleischmannii FSL S10-1203</name>
    <dbReference type="NCBI Taxonomy" id="1265822"/>
    <lineage>
        <taxon>Bacteria</taxon>
        <taxon>Bacillati</taxon>
        <taxon>Bacillota</taxon>
        <taxon>Bacilli</taxon>
        <taxon>Bacillales</taxon>
        <taxon>Listeriaceae</taxon>
        <taxon>Listeria</taxon>
    </lineage>
</organism>
<proteinExistence type="predicted"/>
<dbReference type="RefSeq" id="WP_036064004.1">
    <property type="nucleotide sequence ID" value="NZ_AODM01000044.1"/>
</dbReference>
<evidence type="ECO:0000313" key="2">
    <source>
        <dbReference type="Proteomes" id="UP000019241"/>
    </source>
</evidence>
<dbReference type="AlphaFoldDB" id="W7DCW8"/>
<accession>W7DCW8</accession>
<name>W7DCW8_9LIST</name>
<dbReference type="InterPro" id="IPR036390">
    <property type="entry name" value="WH_DNA-bd_sf"/>
</dbReference>
<dbReference type="InterPro" id="IPR021464">
    <property type="entry name" value="DUF3116"/>
</dbReference>
<sequence length="94" mass="11203">MVVIQKPKYTVLVHVLELVANPKFSFMELTYENPKGLQINISRNELMYTLYYLEMYGHVYRKKKVLRNAKRYFLTQSGEILYEQLTNGESNKCM</sequence>
<gene>
    <name evidence="1" type="ORF">MCOL2_13544</name>
</gene>
<evidence type="ECO:0000313" key="1">
    <source>
        <dbReference type="EMBL" id="EUJ52453.1"/>
    </source>
</evidence>
<comment type="caution">
    <text evidence="1">The sequence shown here is derived from an EMBL/GenBank/DDBJ whole genome shotgun (WGS) entry which is preliminary data.</text>
</comment>
<dbReference type="EMBL" id="AODM01000044">
    <property type="protein sequence ID" value="EUJ52453.1"/>
    <property type="molecule type" value="Genomic_DNA"/>
</dbReference>